<proteinExistence type="predicted"/>
<sequence>MNSIIFRRSNFQYVEVTALWKPIGSVYVEWSFLTLNFYISSYLCPECGNHMVKTVFPNDLEIVTEEGSAKIPRIFACANCGTIHAPRPGYKLSSNNGFYARLDPESFENFIYHLDSKGSTTGRRGTLFNER</sequence>
<protein>
    <submittedName>
        <fullName evidence="1">Uncharacterized protein</fullName>
    </submittedName>
</protein>
<gene>
    <name evidence="1" type="ORF">SAMN02745226_01976</name>
</gene>
<dbReference type="OrthoDB" id="2020679at2"/>
<dbReference type="EMBL" id="FRDJ01000018">
    <property type="protein sequence ID" value="SHN69834.1"/>
    <property type="molecule type" value="Genomic_DNA"/>
</dbReference>
<dbReference type="RefSeq" id="WP_072761067.1">
    <property type="nucleotide sequence ID" value="NZ_FRDJ01000018.1"/>
</dbReference>
<evidence type="ECO:0000313" key="2">
    <source>
        <dbReference type="Proteomes" id="UP000184207"/>
    </source>
</evidence>
<dbReference type="AlphaFoldDB" id="A0A1M7TGG3"/>
<evidence type="ECO:0000313" key="1">
    <source>
        <dbReference type="EMBL" id="SHN69834.1"/>
    </source>
</evidence>
<keyword evidence="2" id="KW-1185">Reference proteome</keyword>
<dbReference type="Proteomes" id="UP000184207">
    <property type="component" value="Unassembled WGS sequence"/>
</dbReference>
<reference evidence="2" key="1">
    <citation type="submission" date="2016-12" db="EMBL/GenBank/DDBJ databases">
        <authorList>
            <person name="Varghese N."/>
            <person name="Submissions S."/>
        </authorList>
    </citation>
    <scope>NUCLEOTIDE SEQUENCE [LARGE SCALE GENOMIC DNA]</scope>
    <source>
        <strain evidence="2">DSM 13020</strain>
    </source>
</reference>
<name>A0A1M7TGG3_FERGO</name>
<accession>A0A1M7TGG3</accession>
<organism evidence="1 2">
    <name type="scientific">Fervidobacterium gondwanense DSM 13020</name>
    <dbReference type="NCBI Taxonomy" id="1121883"/>
    <lineage>
        <taxon>Bacteria</taxon>
        <taxon>Thermotogati</taxon>
        <taxon>Thermotogota</taxon>
        <taxon>Thermotogae</taxon>
        <taxon>Thermotogales</taxon>
        <taxon>Fervidobacteriaceae</taxon>
        <taxon>Fervidobacterium</taxon>
    </lineage>
</organism>
<dbReference type="STRING" id="1121883.SAMN02745226_01976"/>